<reference evidence="1 2" key="1">
    <citation type="journal article" date="2015" name="Genome Announc.">
        <title>Complete Genome Sequence of the Type Strain Corynebacterium mustelae DSM 45274, Isolated from Various Tissues of a Male Ferret with Lethal Sepsis.</title>
        <authorList>
            <person name="Ruckert C."/>
            <person name="Eimer J."/>
            <person name="Winkler A."/>
            <person name="Tauch A."/>
        </authorList>
    </citation>
    <scope>NUCLEOTIDE SEQUENCE [LARGE SCALE GENOMIC DNA]</scope>
    <source>
        <strain evidence="1 2">DSM 45274</strain>
        <plasmid evidence="2">Plasmid pCmus45274</plasmid>
    </source>
</reference>
<sequence length="210" mass="24395">MDTFDYTLFDVTKEAGSHLGAIYTHLSVTAPTKPESSWWRMKAWAMKSFPTSMHFTHRDEMKRAIALINTEIEFLNTTYGEQLDLLRQKENADKLQKIQDTKDLPFEYEGIRLDPELKNKVYETARNLRTLYTHLAVSSPTTVEEHWWMLKLSEMAHFPINIGLRSEEIMTALITMMQTEDNFLTTTYHDQLAALDNSIVASLATQRRNT</sequence>
<reference evidence="2" key="2">
    <citation type="submission" date="2015-05" db="EMBL/GenBank/DDBJ databases">
        <title>Complete genome sequence of Corynebacterium mustelae DSM 45274, isolated from various tissues of a male ferret with lethal sepsis.</title>
        <authorList>
            <person name="Ruckert C."/>
            <person name="Albersmeier A."/>
            <person name="Winkler A."/>
            <person name="Tauch A."/>
        </authorList>
    </citation>
    <scope>NUCLEOTIDE SEQUENCE [LARGE SCALE GENOMIC DNA]</scope>
    <source>
        <strain evidence="2">DSM 45274</strain>
        <plasmid evidence="2">Plasmid pCmus45274</plasmid>
    </source>
</reference>
<evidence type="ECO:0000313" key="1">
    <source>
        <dbReference type="EMBL" id="AKK07415.1"/>
    </source>
</evidence>
<keyword evidence="1" id="KW-0614">Plasmid</keyword>
<protein>
    <submittedName>
        <fullName evidence="1">Uncharacterized protein</fullName>
    </submittedName>
</protein>
<geneLocation type="plasmid" evidence="1 2">
    <name>pCmus45274</name>
</geneLocation>
<proteinExistence type="predicted"/>
<dbReference type="AlphaFoldDB" id="A0A0G3H3T8"/>
<evidence type="ECO:0000313" key="2">
    <source>
        <dbReference type="Proteomes" id="UP000035199"/>
    </source>
</evidence>
<dbReference type="Proteomes" id="UP000035199">
    <property type="component" value="Plasmid pCmus45274"/>
</dbReference>
<dbReference type="KEGG" id="cmv:CMUST_15630"/>
<keyword evidence="2" id="KW-1185">Reference proteome</keyword>
<dbReference type="PATRIC" id="fig|571915.4.peg.3356"/>
<accession>A0A0G3H3T8</accession>
<dbReference type="RefSeq" id="WP_047263752.1">
    <property type="nucleotide sequence ID" value="NZ_CP011543.1"/>
</dbReference>
<dbReference type="EMBL" id="CP011543">
    <property type="protein sequence ID" value="AKK07415.1"/>
    <property type="molecule type" value="Genomic_DNA"/>
</dbReference>
<organism evidence="1 2">
    <name type="scientific">Corynebacterium mustelae</name>
    <dbReference type="NCBI Taxonomy" id="571915"/>
    <lineage>
        <taxon>Bacteria</taxon>
        <taxon>Bacillati</taxon>
        <taxon>Actinomycetota</taxon>
        <taxon>Actinomycetes</taxon>
        <taxon>Mycobacteriales</taxon>
        <taxon>Corynebacteriaceae</taxon>
        <taxon>Corynebacterium</taxon>
    </lineage>
</organism>
<gene>
    <name evidence="1" type="ORF">CMUST_15630</name>
</gene>
<name>A0A0G3H3T8_9CORY</name>